<dbReference type="InterPro" id="IPR013937">
    <property type="entry name" value="Sorting_nexin_C"/>
</dbReference>
<dbReference type="PANTHER" id="PTHR22775:SF48">
    <property type="entry name" value="SORTING NEXIN-25"/>
    <property type="match status" value="1"/>
</dbReference>
<sequence>MQAKAKLCAIPCKGEYLFGPTLDELLEKAGDDKKKFPNLFNPYRRPFNKRRFNRGGKRAFSPGRDRPRWEDRRKRALHIKGKENVAADFLSRNVLKQGEWSLNEDIFNLVVRRWGQPVVDLFATRNNRKGESPGGRRVSHEMGFSTSLCFPTTEPDTSSGEENQGGSSESHPYRPLLAQKNLVCLAQDNVCSGPLGTARDPELAFAGTDLPSTSDGAPFDGMVFERSLLVGKGFSPNLVETLLKSRKQVTTKIYSRTWRKFLSCSKFNIQDGVPVQQILEFLQKGFELKLSPSTLRKLLSDERLCHSEVLYAFLSPSPEHLKVLDVQGKKSSFSLSSFLERLPGDFFSHQEDETEEDSDLSDYGDDVDGKKDALAEPCFMLIVEIFELRGMFKWVRKTLIALVQITFGRTINKQIRDTVNWIFSEQMLVYYINVFRDAFWPNGKLASPKTSRTELQYALQNLVGQQNARHGIIKIFNALQENRANKHLLYVLLEVLLVELCPELRTHLEQLKAGPACDGTKGPTEDYYFSRVFILCDMYRRRRLVL</sequence>
<organism evidence="3 4">
    <name type="scientific">Ranitomeya imitator</name>
    <name type="common">mimic poison frog</name>
    <dbReference type="NCBI Taxonomy" id="111125"/>
    <lineage>
        <taxon>Eukaryota</taxon>
        <taxon>Metazoa</taxon>
        <taxon>Chordata</taxon>
        <taxon>Craniata</taxon>
        <taxon>Vertebrata</taxon>
        <taxon>Euteleostomi</taxon>
        <taxon>Amphibia</taxon>
        <taxon>Batrachia</taxon>
        <taxon>Anura</taxon>
        <taxon>Neobatrachia</taxon>
        <taxon>Hyloidea</taxon>
        <taxon>Dendrobatidae</taxon>
        <taxon>Dendrobatinae</taxon>
        <taxon>Ranitomeya</taxon>
    </lineage>
</organism>
<gene>
    <name evidence="3" type="ORF">RIMI_LOCUS15492763</name>
</gene>
<name>A0ABN9M199_9NEOB</name>
<proteinExistence type="predicted"/>
<protein>
    <recommendedName>
        <fullName evidence="2">Sorting nexin C-terminal domain-containing protein</fullName>
    </recommendedName>
</protein>
<feature type="compositionally biased region" description="Low complexity" evidence="1">
    <location>
        <begin position="158"/>
        <end position="170"/>
    </location>
</feature>
<accession>A0ABN9M199</accession>
<dbReference type="EMBL" id="CAUEEQ010041775">
    <property type="protein sequence ID" value="CAJ0956315.1"/>
    <property type="molecule type" value="Genomic_DNA"/>
</dbReference>
<evidence type="ECO:0000313" key="3">
    <source>
        <dbReference type="EMBL" id="CAJ0956315.1"/>
    </source>
</evidence>
<dbReference type="Proteomes" id="UP001176940">
    <property type="component" value="Unassembled WGS sequence"/>
</dbReference>
<dbReference type="PANTHER" id="PTHR22775">
    <property type="entry name" value="SORTING NEXIN"/>
    <property type="match status" value="1"/>
</dbReference>
<reference evidence="3" key="1">
    <citation type="submission" date="2023-07" db="EMBL/GenBank/DDBJ databases">
        <authorList>
            <person name="Stuckert A."/>
        </authorList>
    </citation>
    <scope>NUCLEOTIDE SEQUENCE</scope>
</reference>
<feature type="region of interest" description="Disordered" evidence="1">
    <location>
        <begin position="146"/>
        <end position="172"/>
    </location>
</feature>
<feature type="compositionally biased region" description="Polar residues" evidence="1">
    <location>
        <begin position="146"/>
        <end position="157"/>
    </location>
</feature>
<dbReference type="Pfam" id="PF08628">
    <property type="entry name" value="Nexin_C"/>
    <property type="match status" value="1"/>
</dbReference>
<feature type="domain" description="Sorting nexin C-terminal" evidence="2">
    <location>
        <begin position="394"/>
        <end position="455"/>
    </location>
</feature>
<evidence type="ECO:0000313" key="4">
    <source>
        <dbReference type="Proteomes" id="UP001176940"/>
    </source>
</evidence>
<comment type="caution">
    <text evidence="3">The sequence shown here is derived from an EMBL/GenBank/DDBJ whole genome shotgun (WGS) entry which is preliminary data.</text>
</comment>
<evidence type="ECO:0000256" key="1">
    <source>
        <dbReference type="SAM" id="MobiDB-lite"/>
    </source>
</evidence>
<keyword evidence="4" id="KW-1185">Reference proteome</keyword>
<evidence type="ECO:0000259" key="2">
    <source>
        <dbReference type="Pfam" id="PF08628"/>
    </source>
</evidence>